<keyword evidence="1" id="KW-0472">Membrane</keyword>
<keyword evidence="4" id="KW-1185">Reference proteome</keyword>
<feature type="domain" description="Peptidase M56" evidence="2">
    <location>
        <begin position="88"/>
        <end position="282"/>
    </location>
</feature>
<dbReference type="PANTHER" id="PTHR34978">
    <property type="entry name" value="POSSIBLE SENSOR-TRANSDUCER PROTEIN BLAR"/>
    <property type="match status" value="1"/>
</dbReference>
<dbReference type="InterPro" id="IPR008756">
    <property type="entry name" value="Peptidase_M56"/>
</dbReference>
<evidence type="ECO:0000259" key="2">
    <source>
        <dbReference type="Pfam" id="PF05569"/>
    </source>
</evidence>
<sequence>MSWINFFFFVIILNTVTGTVAYLLCKLLTRIAEKAGAIRVIYPMYRLVMIFYTIPFGWIYIYIKCNRVYGSYGIGDSFFGTPIIFWIIQIALIVWLIGMVCVIVRKLKESYEERKAHELKMKNNMPFRADEYRAMLSRMYPHRNWKRTQFCTNFLTRSPVVVGKFSPVIIIPERKYSEFQIQVILMHEGMHIVRLDNLAKQISSVLIYINWFNPYLKSYTKELDEWADIACDISVCKRFLGGNSKEYYIALMAAKTSGHSVVNPFVSHLNKSNESIKRRMMYMKKWKDSRSKKFVSAILMVALIMGSSVTAFAASGQVADQQDYVYCETREVDVKDVYTDSNLEVVEIPADQVDEDKWENAIVYDESLLEPLTVQKNFSWTVPAERFARSAGFIKQKGGQIIISCYINSVLNHRVGIRRPNGSMLCVLGTHQVTATFPCETTGTYYVFVENMGRVDITAAGYYIR</sequence>
<evidence type="ECO:0000313" key="3">
    <source>
        <dbReference type="EMBL" id="PWE86094.1"/>
    </source>
</evidence>
<dbReference type="CDD" id="cd07341">
    <property type="entry name" value="M56_BlaR1_MecR1_like"/>
    <property type="match status" value="1"/>
</dbReference>
<dbReference type="OrthoDB" id="9804799at2"/>
<dbReference type="InterPro" id="IPR052173">
    <property type="entry name" value="Beta-lactam_resp_regulator"/>
</dbReference>
<organism evidence="3 4">
    <name type="scientific">Eubacterium ramulus</name>
    <dbReference type="NCBI Taxonomy" id="39490"/>
    <lineage>
        <taxon>Bacteria</taxon>
        <taxon>Bacillati</taxon>
        <taxon>Bacillota</taxon>
        <taxon>Clostridia</taxon>
        <taxon>Eubacteriales</taxon>
        <taxon>Eubacteriaceae</taxon>
        <taxon>Eubacterium</taxon>
    </lineage>
</organism>
<dbReference type="AlphaFoldDB" id="A0A2V1JQP1"/>
<feature type="transmembrane region" description="Helical" evidence="1">
    <location>
        <begin position="83"/>
        <end position="104"/>
    </location>
</feature>
<evidence type="ECO:0000256" key="1">
    <source>
        <dbReference type="SAM" id="Phobius"/>
    </source>
</evidence>
<proteinExistence type="predicted"/>
<keyword evidence="1" id="KW-0812">Transmembrane</keyword>
<protein>
    <recommendedName>
        <fullName evidence="2">Peptidase M56 domain-containing protein</fullName>
    </recommendedName>
</protein>
<feature type="transmembrane region" description="Helical" evidence="1">
    <location>
        <begin position="294"/>
        <end position="314"/>
    </location>
</feature>
<feature type="transmembrane region" description="Helical" evidence="1">
    <location>
        <begin position="45"/>
        <end position="63"/>
    </location>
</feature>
<evidence type="ECO:0000313" key="4">
    <source>
        <dbReference type="Proteomes" id="UP000245288"/>
    </source>
</evidence>
<comment type="caution">
    <text evidence="3">The sequence shown here is derived from an EMBL/GenBank/DDBJ whole genome shotgun (WGS) entry which is preliminary data.</text>
</comment>
<dbReference type="Proteomes" id="UP000245288">
    <property type="component" value="Unassembled WGS sequence"/>
</dbReference>
<name>A0A2V1JQP1_EUBRA</name>
<reference evidence="3 4" key="1">
    <citation type="submission" date="2014-09" db="EMBL/GenBank/DDBJ databases">
        <title>Butyrate-producing bacteria isolated from human gut.</title>
        <authorList>
            <person name="Zhang Q."/>
            <person name="Zhao L."/>
        </authorList>
    </citation>
    <scope>NUCLEOTIDE SEQUENCE [LARGE SCALE GENOMIC DNA]</scope>
    <source>
        <strain evidence="3 4">21</strain>
    </source>
</reference>
<dbReference type="PANTHER" id="PTHR34978:SF3">
    <property type="entry name" value="SLR0241 PROTEIN"/>
    <property type="match status" value="1"/>
</dbReference>
<dbReference type="RefSeq" id="WP_109216164.1">
    <property type="nucleotide sequence ID" value="NZ_JRFU01000129.1"/>
</dbReference>
<dbReference type="EMBL" id="JRFU01000129">
    <property type="protein sequence ID" value="PWE86094.1"/>
    <property type="molecule type" value="Genomic_DNA"/>
</dbReference>
<accession>A0A2V1JQP1</accession>
<dbReference type="Pfam" id="PF05569">
    <property type="entry name" value="Peptidase_M56"/>
    <property type="match status" value="1"/>
</dbReference>
<gene>
    <name evidence="3" type="ORF">LG34_11865</name>
</gene>
<feature type="transmembrane region" description="Helical" evidence="1">
    <location>
        <begin position="6"/>
        <end position="25"/>
    </location>
</feature>
<keyword evidence="1" id="KW-1133">Transmembrane helix</keyword>